<dbReference type="HOGENOM" id="CLU_098428_1_1_1"/>
<keyword evidence="3" id="KW-0687">Ribonucleoprotein</keyword>
<reference evidence="5" key="2">
    <citation type="submission" date="2015-07" db="EMBL/GenBank/DDBJ databases">
        <title>Contrasting host-pathogen interactions and genome evolution in two generalist and specialist microsporidian pathogens of mosquitoes.</title>
        <authorList>
            <consortium name="The Broad Institute Genomics Platform"/>
            <consortium name="The Broad Institute Genome Sequencing Center for Infectious Disease"/>
            <person name="Cuomo C.A."/>
            <person name="Sanscrainte N.D."/>
            <person name="Goldberg J.M."/>
            <person name="Heiman D."/>
            <person name="Young S."/>
            <person name="Zeng Q."/>
            <person name="Becnel J.J."/>
            <person name="Birren B.W."/>
        </authorList>
    </citation>
    <scope>NUCLEOTIDE SEQUENCE [LARGE SCALE GENOMIC DNA]</scope>
    <source>
        <strain evidence="5">USNM 41457</strain>
    </source>
</reference>
<dbReference type="Proteomes" id="UP000003163">
    <property type="component" value="Unassembled WGS sequence"/>
</dbReference>
<evidence type="ECO:0008006" key="6">
    <source>
        <dbReference type="Google" id="ProtNLM"/>
    </source>
</evidence>
<dbReference type="PANTHER" id="PTHR11758">
    <property type="entry name" value="40S RIBOSOMAL PROTEIN S15A"/>
    <property type="match status" value="1"/>
</dbReference>
<protein>
    <recommendedName>
        <fullName evidence="6">30S ribosomal protein S8</fullName>
    </recommendedName>
</protein>
<accession>J9DA49</accession>
<dbReference type="FunFam" id="3.30.1490.10:FF:000002">
    <property type="entry name" value="40S ribosomal protein S15a"/>
    <property type="match status" value="1"/>
</dbReference>
<dbReference type="InterPro" id="IPR000630">
    <property type="entry name" value="Ribosomal_uS8"/>
</dbReference>
<dbReference type="EMBL" id="AFBI03000019">
    <property type="protein sequence ID" value="EJW04389.1"/>
    <property type="molecule type" value="Genomic_DNA"/>
</dbReference>
<comment type="similarity">
    <text evidence="1">Belongs to the universal ribosomal protein uS8 family.</text>
</comment>
<dbReference type="SUPFAM" id="SSF56047">
    <property type="entry name" value="Ribosomal protein S8"/>
    <property type="match status" value="1"/>
</dbReference>
<dbReference type="GO" id="GO:0006412">
    <property type="term" value="P:translation"/>
    <property type="evidence" value="ECO:0007669"/>
    <property type="project" value="InterPro"/>
</dbReference>
<dbReference type="Gene3D" id="3.30.1370.30">
    <property type="match status" value="1"/>
</dbReference>
<proteinExistence type="inferred from homology"/>
<evidence type="ECO:0000256" key="1">
    <source>
        <dbReference type="ARBA" id="ARBA00006471"/>
    </source>
</evidence>
<dbReference type="InParanoid" id="J9DA49"/>
<evidence type="ECO:0000313" key="4">
    <source>
        <dbReference type="EMBL" id="EJW04389.1"/>
    </source>
</evidence>
<reference evidence="4 5" key="1">
    <citation type="submission" date="2011-08" db="EMBL/GenBank/DDBJ databases">
        <authorList>
            <person name="Liu Z.J."/>
            <person name="Shi F.L."/>
            <person name="Lu J.Q."/>
            <person name="Li M."/>
            <person name="Wang Z.L."/>
        </authorList>
    </citation>
    <scope>NUCLEOTIDE SEQUENCE [LARGE SCALE GENOMIC DNA]</scope>
    <source>
        <strain evidence="4 5">USNM 41457</strain>
    </source>
</reference>
<gene>
    <name evidence="4" type="ORF">EDEG_01369</name>
</gene>
<evidence type="ECO:0000256" key="3">
    <source>
        <dbReference type="ARBA" id="ARBA00023274"/>
    </source>
</evidence>
<dbReference type="VEuPathDB" id="MicrosporidiaDB:EDEG_01369"/>
<dbReference type="InterPro" id="IPR035987">
    <property type="entry name" value="Ribosomal_uS8_sf"/>
</dbReference>
<dbReference type="GO" id="GO:0003735">
    <property type="term" value="F:structural constituent of ribosome"/>
    <property type="evidence" value="ECO:0007669"/>
    <property type="project" value="InterPro"/>
</dbReference>
<dbReference type="GO" id="GO:0005840">
    <property type="term" value="C:ribosome"/>
    <property type="evidence" value="ECO:0007669"/>
    <property type="project" value="UniProtKB-KW"/>
</dbReference>
<dbReference type="AlphaFoldDB" id="J9DA49"/>
<dbReference type="OrthoDB" id="10250260at2759"/>
<dbReference type="Pfam" id="PF00410">
    <property type="entry name" value="Ribosomal_S8"/>
    <property type="match status" value="1"/>
</dbReference>
<evidence type="ECO:0000313" key="5">
    <source>
        <dbReference type="Proteomes" id="UP000003163"/>
    </source>
</evidence>
<organism evidence="4 5">
    <name type="scientific">Edhazardia aedis (strain USNM 41457)</name>
    <name type="common">Microsporidian parasite</name>
    <dbReference type="NCBI Taxonomy" id="1003232"/>
    <lineage>
        <taxon>Eukaryota</taxon>
        <taxon>Fungi</taxon>
        <taxon>Fungi incertae sedis</taxon>
        <taxon>Microsporidia</taxon>
        <taxon>Edhazardia</taxon>
    </lineage>
</organism>
<comment type="caution">
    <text evidence="4">The sequence shown here is derived from an EMBL/GenBank/DDBJ whole genome shotgun (WGS) entry which is preliminary data.</text>
</comment>
<dbReference type="Gene3D" id="3.30.1490.10">
    <property type="match status" value="1"/>
</dbReference>
<name>J9DA49_EDHAE</name>
<evidence type="ECO:0000256" key="2">
    <source>
        <dbReference type="ARBA" id="ARBA00022980"/>
    </source>
</evidence>
<dbReference type="STRING" id="1003232.J9DA49"/>
<sequence>MNLLAATCKAINNANRAGKRQVLINKTSKSVIDFLLFMQSQGYLNKITFIDDHKQGKVCIDLNGRLVKCGAICPRFNAKVKNIERWRSSILPARQFGHVVFSTSNGIMSQNECLSKKHGGFLLGYFY</sequence>
<keyword evidence="5" id="KW-1185">Reference proteome</keyword>
<dbReference type="OMA" id="LPAKNFG"/>
<keyword evidence="2" id="KW-0689">Ribosomal protein</keyword>
<dbReference type="NCBIfam" id="NF003115">
    <property type="entry name" value="PRK04034.1"/>
    <property type="match status" value="1"/>
</dbReference>
<dbReference type="FunCoup" id="J9DA49">
    <property type="interactions" value="172"/>
</dbReference>
<dbReference type="GO" id="GO:1990904">
    <property type="term" value="C:ribonucleoprotein complex"/>
    <property type="evidence" value="ECO:0007669"/>
    <property type="project" value="UniProtKB-KW"/>
</dbReference>